<reference evidence="1 2" key="1">
    <citation type="submission" date="2017-09" db="EMBL/GenBank/DDBJ databases">
        <title>Depth-based differentiation of microbial function through sediment-hosted aquifers and enrichment of novel symbionts in the deep terrestrial subsurface.</title>
        <authorList>
            <person name="Probst A.J."/>
            <person name="Ladd B."/>
            <person name="Jarett J.K."/>
            <person name="Geller-Mcgrath D.E."/>
            <person name="Sieber C.M."/>
            <person name="Emerson J.B."/>
            <person name="Anantharaman K."/>
            <person name="Thomas B.C."/>
            <person name="Malmstrom R."/>
            <person name="Stieglmeier M."/>
            <person name="Klingl A."/>
            <person name="Woyke T."/>
            <person name="Ryan C.M."/>
            <person name="Banfield J.F."/>
        </authorList>
    </citation>
    <scope>NUCLEOTIDE SEQUENCE [LARGE SCALE GENOMIC DNA]</scope>
    <source>
        <strain evidence="1">CG10_big_fil_rev_8_21_14_0_10_46_23</strain>
    </source>
</reference>
<dbReference type="Proteomes" id="UP000230232">
    <property type="component" value="Unassembled WGS sequence"/>
</dbReference>
<organism evidence="1 2">
    <name type="scientific">Candidatus Yanofskybacteria bacterium CG10_big_fil_rev_8_21_14_0_10_46_23</name>
    <dbReference type="NCBI Taxonomy" id="1975098"/>
    <lineage>
        <taxon>Bacteria</taxon>
        <taxon>Candidatus Yanofskyibacteriota</taxon>
    </lineage>
</organism>
<gene>
    <name evidence="1" type="ORF">COV31_00485</name>
</gene>
<protein>
    <submittedName>
        <fullName evidence="1">Uncharacterized protein</fullName>
    </submittedName>
</protein>
<comment type="caution">
    <text evidence="1">The sequence shown here is derived from an EMBL/GenBank/DDBJ whole genome shotgun (WGS) entry which is preliminary data.</text>
</comment>
<proteinExistence type="predicted"/>
<evidence type="ECO:0000313" key="2">
    <source>
        <dbReference type="Proteomes" id="UP000230232"/>
    </source>
</evidence>
<dbReference type="AlphaFoldDB" id="A0A2H0R4Z1"/>
<evidence type="ECO:0000313" key="1">
    <source>
        <dbReference type="EMBL" id="PIR41573.1"/>
    </source>
</evidence>
<name>A0A2H0R4Z1_9BACT</name>
<sequence>MTYQEFIKELINRFGEERGILMALRAEVGFLRRFIEEQNLPGFKEEQKAMIADFLERHPQN</sequence>
<dbReference type="EMBL" id="PCXO01000004">
    <property type="protein sequence ID" value="PIR41573.1"/>
    <property type="molecule type" value="Genomic_DNA"/>
</dbReference>
<accession>A0A2H0R4Z1</accession>